<dbReference type="InterPro" id="IPR037401">
    <property type="entry name" value="SnoaL-like"/>
</dbReference>
<reference evidence="2 3" key="1">
    <citation type="submission" date="2020-04" db="EMBL/GenBank/DDBJ databases">
        <authorList>
            <person name="De Canck E."/>
        </authorList>
    </citation>
    <scope>NUCLEOTIDE SEQUENCE [LARGE SCALE GENOMIC DNA]</scope>
    <source>
        <strain evidence="2 3">LMG 28138</strain>
    </source>
</reference>
<evidence type="ECO:0000313" key="2">
    <source>
        <dbReference type="EMBL" id="CAB3807718.1"/>
    </source>
</evidence>
<dbReference type="Proteomes" id="UP000494115">
    <property type="component" value="Unassembled WGS sequence"/>
</dbReference>
<name>A0A6S7BPH5_9BURK</name>
<dbReference type="EMBL" id="CADIKM010000108">
    <property type="protein sequence ID" value="CAB3807718.1"/>
    <property type="molecule type" value="Genomic_DNA"/>
</dbReference>
<gene>
    <name evidence="2" type="ORF">LMG28138_05960</name>
</gene>
<evidence type="ECO:0000313" key="3">
    <source>
        <dbReference type="Proteomes" id="UP000494115"/>
    </source>
</evidence>
<dbReference type="CDD" id="cd00531">
    <property type="entry name" value="NTF2_like"/>
    <property type="match status" value="1"/>
</dbReference>
<feature type="domain" description="SnoaL-like" evidence="1">
    <location>
        <begin position="8"/>
        <end position="133"/>
    </location>
</feature>
<sequence length="148" mass="16870">MDEMQVMLAEWSCAKTIRKYAIAADGDDVEAFVDLFEPDAIWQRPDGKTYRGHEEIRAVYTARPTGGFSRHLVSNIVVDLNDSEHARARSVTAVLKAKPPADVPLRVRPSVLMVAYEDTLRRSGDGRWRLLRRESHLLLDMREPEDHA</sequence>
<evidence type="ECO:0000259" key="1">
    <source>
        <dbReference type="Pfam" id="PF13577"/>
    </source>
</evidence>
<dbReference type="RefSeq" id="WP_175108431.1">
    <property type="nucleotide sequence ID" value="NZ_CADIKM010000108.1"/>
</dbReference>
<proteinExistence type="predicted"/>
<dbReference type="Pfam" id="PF13577">
    <property type="entry name" value="SnoaL_4"/>
    <property type="match status" value="1"/>
</dbReference>
<dbReference type="SUPFAM" id="SSF54427">
    <property type="entry name" value="NTF2-like"/>
    <property type="match status" value="1"/>
</dbReference>
<keyword evidence="3" id="KW-1185">Reference proteome</keyword>
<dbReference type="AlphaFoldDB" id="A0A6S7BPH5"/>
<dbReference type="InterPro" id="IPR032710">
    <property type="entry name" value="NTF2-like_dom_sf"/>
</dbReference>
<protein>
    <recommendedName>
        <fullName evidence="1">SnoaL-like domain-containing protein</fullName>
    </recommendedName>
</protein>
<dbReference type="Gene3D" id="3.10.450.50">
    <property type="match status" value="1"/>
</dbReference>
<accession>A0A6S7BPH5</accession>
<organism evidence="2 3">
    <name type="scientific">Pararobbsia alpina</name>
    <dbReference type="NCBI Taxonomy" id="621374"/>
    <lineage>
        <taxon>Bacteria</taxon>
        <taxon>Pseudomonadati</taxon>
        <taxon>Pseudomonadota</taxon>
        <taxon>Betaproteobacteria</taxon>
        <taxon>Burkholderiales</taxon>
        <taxon>Burkholderiaceae</taxon>
        <taxon>Pararobbsia</taxon>
    </lineage>
</organism>